<dbReference type="Pfam" id="PF00534">
    <property type="entry name" value="Glycos_transf_1"/>
    <property type="match status" value="1"/>
</dbReference>
<dbReference type="EMBL" id="KF125591">
    <property type="protein sequence ID" value="AIA92919.1"/>
    <property type="molecule type" value="Genomic_DNA"/>
</dbReference>
<dbReference type="Gene3D" id="3.40.50.2000">
    <property type="entry name" value="Glycogen Phosphorylase B"/>
    <property type="match status" value="1"/>
</dbReference>
<dbReference type="SUPFAM" id="SSF53756">
    <property type="entry name" value="UDP-Glycosyltransferase/glycogen phosphorylase"/>
    <property type="match status" value="1"/>
</dbReference>
<feature type="domain" description="Glycosyl transferase family 1" evidence="1">
    <location>
        <begin position="17"/>
        <end position="122"/>
    </location>
</feature>
<proteinExistence type="predicted"/>
<feature type="non-terminal residue" evidence="2">
    <location>
        <position position="126"/>
    </location>
</feature>
<protein>
    <submittedName>
        <fullName evidence="2">CAZy families GT4 protein</fullName>
    </submittedName>
</protein>
<dbReference type="InterPro" id="IPR001296">
    <property type="entry name" value="Glyco_trans_1"/>
</dbReference>
<name>A0A060CCK5_9BACI</name>
<accession>A0A060CCK5</accession>
<dbReference type="GO" id="GO:0016757">
    <property type="term" value="F:glycosyltransferase activity"/>
    <property type="evidence" value="ECO:0007669"/>
    <property type="project" value="InterPro"/>
</dbReference>
<organism evidence="2">
    <name type="scientific">uncultured Bacillus sp</name>
    <dbReference type="NCBI Taxonomy" id="83428"/>
    <lineage>
        <taxon>Bacteria</taxon>
        <taxon>Bacillati</taxon>
        <taxon>Bacillota</taxon>
        <taxon>Bacilli</taxon>
        <taxon>Bacillales</taxon>
        <taxon>Bacillaceae</taxon>
        <taxon>Bacillus</taxon>
        <taxon>environmental samples</taxon>
    </lineage>
</organism>
<sequence length="126" mass="13539">MVIDFIVLGVAAHWGVRKGYEDMLQLSRDLGPHFAVVLVGLEKSQIKVPPKNTSALLVGIGKTSSREEMAGIYTAANVLMNPTKEDNYPTVNLEAEACGTPVITYDVGGCAETINLNESRVVKGYA</sequence>
<dbReference type="AlphaFoldDB" id="A0A060CCK5"/>
<reference evidence="2" key="1">
    <citation type="journal article" date="2013" name="Environ. Microbiol.">
        <title>Seasonally variable intestinal metagenomes of the red palm weevil (Rhynchophorus ferrugineus).</title>
        <authorList>
            <person name="Jia S."/>
            <person name="Zhang X."/>
            <person name="Zhang G."/>
            <person name="Yin A."/>
            <person name="Zhang S."/>
            <person name="Li F."/>
            <person name="Wang L."/>
            <person name="Zhao D."/>
            <person name="Yun Q."/>
            <person name="Tala"/>
            <person name="Wang J."/>
            <person name="Sun G."/>
            <person name="Baabdullah M."/>
            <person name="Yu X."/>
            <person name="Hu S."/>
            <person name="Al-Mssallem I.S."/>
            <person name="Yu J."/>
        </authorList>
    </citation>
    <scope>NUCLEOTIDE SEQUENCE</scope>
</reference>
<evidence type="ECO:0000313" key="2">
    <source>
        <dbReference type="EMBL" id="AIA92919.1"/>
    </source>
</evidence>
<evidence type="ECO:0000259" key="1">
    <source>
        <dbReference type="Pfam" id="PF00534"/>
    </source>
</evidence>